<protein>
    <submittedName>
        <fullName evidence="1">Uncharacterized protein</fullName>
    </submittedName>
</protein>
<proteinExistence type="predicted"/>
<comment type="caution">
    <text evidence="1">The sequence shown here is derived from an EMBL/GenBank/DDBJ whole genome shotgun (WGS) entry which is preliminary data.</text>
</comment>
<organism evidence="1 2">
    <name type="scientific">Apilactobacillus kunkeei DSM 12361 = ATCC 700308</name>
    <dbReference type="NCBI Taxonomy" id="1423768"/>
    <lineage>
        <taxon>Bacteria</taxon>
        <taxon>Bacillati</taxon>
        <taxon>Bacillota</taxon>
        <taxon>Bacilli</taxon>
        <taxon>Lactobacillales</taxon>
        <taxon>Lactobacillaceae</taxon>
        <taxon>Apilactobacillus</taxon>
    </lineage>
</organism>
<accession>A0A0R1FUC3</accession>
<gene>
    <name evidence="1" type="ORF">FD43_GL000890</name>
</gene>
<dbReference type="AlphaFoldDB" id="A0A0R1FUC3"/>
<evidence type="ECO:0000313" key="2">
    <source>
        <dbReference type="Proteomes" id="UP000051794"/>
    </source>
</evidence>
<evidence type="ECO:0000313" key="1">
    <source>
        <dbReference type="EMBL" id="KRK22490.1"/>
    </source>
</evidence>
<dbReference type="Proteomes" id="UP000051794">
    <property type="component" value="Unassembled WGS sequence"/>
</dbReference>
<reference evidence="1 2" key="1">
    <citation type="journal article" date="2015" name="Genome Announc.">
        <title>Expanding the biotechnology potential of lactobacilli through comparative genomics of 213 strains and associated genera.</title>
        <authorList>
            <person name="Sun Z."/>
            <person name="Harris H.M."/>
            <person name="McCann A."/>
            <person name="Guo C."/>
            <person name="Argimon S."/>
            <person name="Zhang W."/>
            <person name="Yang X."/>
            <person name="Jeffery I.B."/>
            <person name="Cooney J.C."/>
            <person name="Kagawa T.F."/>
            <person name="Liu W."/>
            <person name="Song Y."/>
            <person name="Salvetti E."/>
            <person name="Wrobel A."/>
            <person name="Rasinkangas P."/>
            <person name="Parkhill J."/>
            <person name="Rea M.C."/>
            <person name="O'Sullivan O."/>
            <person name="Ritari J."/>
            <person name="Douillard F.P."/>
            <person name="Paul Ross R."/>
            <person name="Yang R."/>
            <person name="Briner A.E."/>
            <person name="Felis G.E."/>
            <person name="de Vos W.M."/>
            <person name="Barrangou R."/>
            <person name="Klaenhammer T.R."/>
            <person name="Caufield P.W."/>
            <person name="Cui Y."/>
            <person name="Zhang H."/>
            <person name="O'Toole P.W."/>
        </authorList>
    </citation>
    <scope>NUCLEOTIDE SEQUENCE [LARGE SCALE GENOMIC DNA]</scope>
    <source>
        <strain evidence="1 2">DSM 12361</strain>
    </source>
</reference>
<sequence length="61" mass="7208">MVQSRDQPLNYDIDNTQSIGDTVHTPWLQCHGVDGSEYSDYHYLIEFRKSSNHLDFFLFII</sequence>
<dbReference type="EMBL" id="AZCK01000016">
    <property type="protein sequence ID" value="KRK22490.1"/>
    <property type="molecule type" value="Genomic_DNA"/>
</dbReference>
<name>A0A0R1FUC3_9LACO</name>